<sequence length="527" mass="60098">MDRITDTKTRQYQDNYKMFGFTATTTEPAQPLCFLCGEVLSNQSMRPSHLQRHLRTKHSSCVGRSAEFFHRKYSEFQKSQDKLKAATQMSSSSLLVSHEVSLLVAKSKKTYSIAEELIVPAAAIKTVPLSDDTVCRRIDDMAEDIIAQVVGNLKWTISFALQLDESTDISGESQLVAFVCYKDTDDISEHIPFCKPMLGKTTGEDIFNVVNSFFTRHSLDWQMCSHICTDGAASIAGQIHGFVLCVKQVHPGIKTVHCIIHRELFKKLCDEVGTEHHQLLLHTDVHWLSRGKTLQRLFELREQVGDFLSEHLHPLSALLKDFNWLAHLAYLVDIFSRLNELNLELQGTDTSVLHMYDRVSGFMKKIDLWRRKCQDGDLSSFPQLNRCILNGGADKVSTLQTVQTHMSKLSSEFKSYFPNTEVQNSELDWIRNPFVATSIETGFEETPLTKFWCSVEKEYPDVGKWALYELLPFGSTYLCEVTFSAMANIKTKQRNRLNLERSLIAAVATFHPRMQNLIRDKQAQISH</sequence>
<dbReference type="InterPro" id="IPR013087">
    <property type="entry name" value="Znf_C2H2_type"/>
</dbReference>
<dbReference type="PANTHER" id="PTHR45913:SF19">
    <property type="entry name" value="LOW QUALITY PROTEIN: ZINC FINGER BED DOMAIN-CONTAINING PROTEIN 5-LIKE"/>
    <property type="match status" value="1"/>
</dbReference>
<dbReference type="InterPro" id="IPR012337">
    <property type="entry name" value="RNaseH-like_sf"/>
</dbReference>
<dbReference type="SUPFAM" id="SSF53098">
    <property type="entry name" value="Ribonuclease H-like"/>
    <property type="match status" value="1"/>
</dbReference>
<organism evidence="2 3">
    <name type="scientific">Sinocyclocheilus grahami</name>
    <name type="common">Dianchi golden-line fish</name>
    <name type="synonym">Barbus grahami</name>
    <dbReference type="NCBI Taxonomy" id="75366"/>
    <lineage>
        <taxon>Eukaryota</taxon>
        <taxon>Metazoa</taxon>
        <taxon>Chordata</taxon>
        <taxon>Craniata</taxon>
        <taxon>Vertebrata</taxon>
        <taxon>Euteleostomi</taxon>
        <taxon>Actinopterygii</taxon>
        <taxon>Neopterygii</taxon>
        <taxon>Teleostei</taxon>
        <taxon>Ostariophysi</taxon>
        <taxon>Cypriniformes</taxon>
        <taxon>Cyprinidae</taxon>
        <taxon>Cyprininae</taxon>
        <taxon>Sinocyclocheilus</taxon>
    </lineage>
</organism>
<evidence type="ECO:0000313" key="2">
    <source>
        <dbReference type="Ensembl" id="ENSSGRP00000028071.1"/>
    </source>
</evidence>
<keyword evidence="3" id="KW-1185">Reference proteome</keyword>
<dbReference type="Ensembl" id="ENSSGRT00000030192.1">
    <property type="protein sequence ID" value="ENSSGRP00000028071.1"/>
    <property type="gene ID" value="ENSSGRG00000016066.1"/>
</dbReference>
<dbReference type="AlphaFoldDB" id="A0A672LZ59"/>
<dbReference type="PROSITE" id="PS00028">
    <property type="entry name" value="ZINC_FINGER_C2H2_1"/>
    <property type="match status" value="1"/>
</dbReference>
<feature type="domain" description="C2H2-type" evidence="1">
    <location>
        <begin position="33"/>
        <end position="53"/>
    </location>
</feature>
<accession>A0A672LZ59</accession>
<dbReference type="PANTHER" id="PTHR45913">
    <property type="entry name" value="EPM2A-INTERACTING PROTEIN 1"/>
    <property type="match status" value="1"/>
</dbReference>
<evidence type="ECO:0000313" key="3">
    <source>
        <dbReference type="Proteomes" id="UP000472262"/>
    </source>
</evidence>
<dbReference type="Proteomes" id="UP000472262">
    <property type="component" value="Unassembled WGS sequence"/>
</dbReference>
<reference evidence="2" key="2">
    <citation type="submission" date="2025-09" db="UniProtKB">
        <authorList>
            <consortium name="Ensembl"/>
        </authorList>
    </citation>
    <scope>IDENTIFICATION</scope>
</reference>
<dbReference type="InParanoid" id="A0A672LZ59"/>
<dbReference type="OMA" id="EHILFCK"/>
<proteinExistence type="predicted"/>
<protein>
    <recommendedName>
        <fullName evidence="1">C2H2-type domain-containing protein</fullName>
    </recommendedName>
</protein>
<reference evidence="2" key="1">
    <citation type="submission" date="2025-08" db="UniProtKB">
        <authorList>
            <consortium name="Ensembl"/>
        </authorList>
    </citation>
    <scope>IDENTIFICATION</scope>
</reference>
<name>A0A672LZ59_SINGR</name>
<evidence type="ECO:0000259" key="1">
    <source>
        <dbReference type="PROSITE" id="PS00028"/>
    </source>
</evidence>